<protein>
    <recommendedName>
        <fullName evidence="1">HTH cro/C1-type domain-containing protein</fullName>
    </recommendedName>
</protein>
<dbReference type="SMART" id="SM00530">
    <property type="entry name" value="HTH_XRE"/>
    <property type="match status" value="1"/>
</dbReference>
<sequence length="130" mass="14230">MTEYGDHFAKAIAEELRAQKARTGKTNDELAEAVGVSAVTVLRYLRGQRQIPIDVFGDLCNALGVSAANITAAAFDTAQKARDEKLDPSQLSEDEKHRIMKKKIAEKGLGLAANDDPNKFIEMEHEDESA</sequence>
<dbReference type="Pfam" id="PF13560">
    <property type="entry name" value="HTH_31"/>
    <property type="match status" value="1"/>
</dbReference>
<feature type="domain" description="HTH cro/C1-type" evidence="1">
    <location>
        <begin position="16"/>
        <end position="70"/>
    </location>
</feature>
<gene>
    <name evidence="2" type="ORF">CRD60_01065</name>
</gene>
<proteinExistence type="predicted"/>
<evidence type="ECO:0000259" key="1">
    <source>
        <dbReference type="PROSITE" id="PS50943"/>
    </source>
</evidence>
<keyword evidence="3" id="KW-1185">Reference proteome</keyword>
<dbReference type="EMBL" id="PDCG01000001">
    <property type="protein sequence ID" value="RBP98487.1"/>
    <property type="molecule type" value="Genomic_DNA"/>
</dbReference>
<dbReference type="CDD" id="cd00093">
    <property type="entry name" value="HTH_XRE"/>
    <property type="match status" value="1"/>
</dbReference>
<dbReference type="InterPro" id="IPR010982">
    <property type="entry name" value="Lambda_DNA-bd_dom_sf"/>
</dbReference>
<dbReference type="SUPFAM" id="SSF47413">
    <property type="entry name" value="lambda repressor-like DNA-binding domains"/>
    <property type="match status" value="1"/>
</dbReference>
<reference evidence="2 3" key="1">
    <citation type="submission" date="2017-10" db="EMBL/GenBank/DDBJ databases">
        <title>Bifidobacterium xylocopum sp. nov. and Bifidobacterium aemilianum sp. nov., from the carpenter bee (Xylocopa violacea) digestive tract.</title>
        <authorList>
            <person name="Alberoni D."/>
            <person name="Baffoni L."/>
            <person name="Di Gioia D."/>
            <person name="Gaggia F."/>
            <person name="Biavati B."/>
        </authorList>
    </citation>
    <scope>NUCLEOTIDE SEQUENCE [LARGE SCALE GENOMIC DNA]</scope>
    <source>
        <strain evidence="2 3">XV10</strain>
    </source>
</reference>
<evidence type="ECO:0000313" key="2">
    <source>
        <dbReference type="EMBL" id="RBP98487.1"/>
    </source>
</evidence>
<dbReference type="InterPro" id="IPR001387">
    <property type="entry name" value="Cro/C1-type_HTH"/>
</dbReference>
<dbReference type="AlphaFoldDB" id="A0A366KAV1"/>
<evidence type="ECO:0000313" key="3">
    <source>
        <dbReference type="Proteomes" id="UP000252530"/>
    </source>
</evidence>
<dbReference type="PROSITE" id="PS50943">
    <property type="entry name" value="HTH_CROC1"/>
    <property type="match status" value="1"/>
</dbReference>
<dbReference type="Proteomes" id="UP000252530">
    <property type="component" value="Unassembled WGS sequence"/>
</dbReference>
<dbReference type="Gene3D" id="1.10.260.40">
    <property type="entry name" value="lambda repressor-like DNA-binding domains"/>
    <property type="match status" value="1"/>
</dbReference>
<dbReference type="RefSeq" id="WP_113859461.1">
    <property type="nucleotide sequence ID" value="NZ_PDCG01000001.1"/>
</dbReference>
<dbReference type="GO" id="GO:0003677">
    <property type="term" value="F:DNA binding"/>
    <property type="evidence" value="ECO:0007669"/>
    <property type="project" value="InterPro"/>
</dbReference>
<accession>A0A366KAV1</accession>
<dbReference type="OrthoDB" id="3236818at2"/>
<comment type="caution">
    <text evidence="2">The sequence shown here is derived from an EMBL/GenBank/DDBJ whole genome shotgun (WGS) entry which is preliminary data.</text>
</comment>
<organism evidence="2 3">
    <name type="scientific">Bifidobacterium aemilianum</name>
    <dbReference type="NCBI Taxonomy" id="2493120"/>
    <lineage>
        <taxon>Bacteria</taxon>
        <taxon>Bacillati</taxon>
        <taxon>Actinomycetota</taxon>
        <taxon>Actinomycetes</taxon>
        <taxon>Bifidobacteriales</taxon>
        <taxon>Bifidobacteriaceae</taxon>
        <taxon>Bifidobacterium</taxon>
    </lineage>
</organism>
<name>A0A366KAV1_9BIFI</name>